<comment type="caution">
    <text evidence="11">The sequence shown here is derived from an EMBL/GenBank/DDBJ whole genome shotgun (WGS) entry which is preliminary data.</text>
</comment>
<dbReference type="PIRSF" id="PIRSF010130">
    <property type="entry name" value="PduL"/>
    <property type="match status" value="1"/>
</dbReference>
<evidence type="ECO:0000256" key="9">
    <source>
        <dbReference type="ARBA" id="ARBA00047589"/>
    </source>
</evidence>
<dbReference type="RefSeq" id="WP_131014952.1">
    <property type="nucleotide sequence ID" value="NZ_SIRE01000013.1"/>
</dbReference>
<proteinExistence type="inferred from homology"/>
<dbReference type="EC" id="2.3.1.222" evidence="3 10"/>
<gene>
    <name evidence="11" type="primary">pduL</name>
    <name evidence="11" type="ORF">EYB31_18760</name>
</gene>
<evidence type="ECO:0000256" key="7">
    <source>
        <dbReference type="ARBA" id="ARBA00022833"/>
    </source>
</evidence>
<evidence type="ECO:0000256" key="10">
    <source>
        <dbReference type="PIRNR" id="PIRNR010130"/>
    </source>
</evidence>
<dbReference type="OrthoDB" id="9784365at2"/>
<evidence type="ECO:0000256" key="2">
    <source>
        <dbReference type="ARBA" id="ARBA00007342"/>
    </source>
</evidence>
<comment type="catalytic activity">
    <reaction evidence="9 10">
        <text>propanoyl-CoA + phosphate = propanoyl phosphate + CoA</text>
        <dbReference type="Rhea" id="RHEA:28046"/>
        <dbReference type="ChEBI" id="CHEBI:43474"/>
        <dbReference type="ChEBI" id="CHEBI:57287"/>
        <dbReference type="ChEBI" id="CHEBI:57392"/>
        <dbReference type="ChEBI" id="CHEBI:58933"/>
        <dbReference type="EC" id="2.3.1.222"/>
    </reaction>
</comment>
<dbReference type="Proteomes" id="UP000293142">
    <property type="component" value="Unassembled WGS sequence"/>
</dbReference>
<keyword evidence="6" id="KW-0479">Metal-binding</keyword>
<keyword evidence="12" id="KW-1185">Reference proteome</keyword>
<dbReference type="GO" id="GO:0046872">
    <property type="term" value="F:metal ion binding"/>
    <property type="evidence" value="ECO:0007669"/>
    <property type="project" value="UniProtKB-KW"/>
</dbReference>
<evidence type="ECO:0000256" key="1">
    <source>
        <dbReference type="ARBA" id="ARBA00001947"/>
    </source>
</evidence>
<dbReference type="InterPro" id="IPR008300">
    <property type="entry name" value="PTAC"/>
</dbReference>
<dbReference type="Pfam" id="PF06130">
    <property type="entry name" value="PTAC"/>
    <property type="match status" value="1"/>
</dbReference>
<dbReference type="PANTHER" id="PTHR39453">
    <property type="entry name" value="PHOSPHATE PROPANOYLTRANSFERASE"/>
    <property type="match status" value="1"/>
</dbReference>
<dbReference type="NCBIfam" id="NF011652">
    <property type="entry name" value="PRK15070.1"/>
    <property type="match status" value="1"/>
</dbReference>
<protein>
    <recommendedName>
        <fullName evidence="4 10">Phosphate propanoyltransferase</fullName>
        <ecNumber evidence="3 10">2.3.1.222</ecNumber>
    </recommendedName>
</protein>
<comment type="similarity">
    <text evidence="2 10">Belongs to the PduL family.</text>
</comment>
<dbReference type="GO" id="GO:0016747">
    <property type="term" value="F:acyltransferase activity, transferring groups other than amino-acyl groups"/>
    <property type="evidence" value="ECO:0007669"/>
    <property type="project" value="InterPro"/>
</dbReference>
<evidence type="ECO:0000256" key="6">
    <source>
        <dbReference type="ARBA" id="ARBA00022723"/>
    </source>
</evidence>
<keyword evidence="8 10" id="KW-0012">Acyltransferase</keyword>
<evidence type="ECO:0000313" key="11">
    <source>
        <dbReference type="EMBL" id="TBL76478.1"/>
    </source>
</evidence>
<comment type="cofactor">
    <cofactor evidence="1">
        <name>Zn(2+)</name>
        <dbReference type="ChEBI" id="CHEBI:29105"/>
    </cofactor>
</comment>
<evidence type="ECO:0000256" key="5">
    <source>
        <dbReference type="ARBA" id="ARBA00022679"/>
    </source>
</evidence>
<keyword evidence="5 10" id="KW-0808">Transferase</keyword>
<organism evidence="11 12">
    <name type="scientific">Paenibacillus thalictri</name>
    <dbReference type="NCBI Taxonomy" id="2527873"/>
    <lineage>
        <taxon>Bacteria</taxon>
        <taxon>Bacillati</taxon>
        <taxon>Bacillota</taxon>
        <taxon>Bacilli</taxon>
        <taxon>Bacillales</taxon>
        <taxon>Paenibacillaceae</taxon>
        <taxon>Paenibacillus</taxon>
    </lineage>
</organism>
<dbReference type="GO" id="GO:0051144">
    <property type="term" value="P:1,2-propanediol catabolic process"/>
    <property type="evidence" value="ECO:0007669"/>
    <property type="project" value="UniProtKB-UniPathway"/>
</dbReference>
<evidence type="ECO:0000256" key="3">
    <source>
        <dbReference type="ARBA" id="ARBA00012206"/>
    </source>
</evidence>
<name>A0A4Q9DPC3_9BACL</name>
<sequence>MDPQMIQSIVDEVVLQLNQKDNINPAVPIGVSARHAHLSKEHLAVLFGAGYELTKKADLSQPGQFAANETVLIAGPKGSIERIRILGPVRGATQVEVSRTDSVKLGLHPPLRESGDIQGASPVTIVGPKGSVYVAEGLIVAQSHIHMTPQDAAGYGVVHGEMVSVQTKGPRPVTFENVLIRISERYKLEMHIDTDEANAAFLTTGDTGTLIKSAVSKG</sequence>
<dbReference type="PANTHER" id="PTHR39453:SF1">
    <property type="entry name" value="PHOSPHATE PROPANOYLTRANSFERASE"/>
    <property type="match status" value="1"/>
</dbReference>
<evidence type="ECO:0000256" key="4">
    <source>
        <dbReference type="ARBA" id="ARBA00020837"/>
    </source>
</evidence>
<reference evidence="11 12" key="1">
    <citation type="submission" date="2019-02" db="EMBL/GenBank/DDBJ databases">
        <title>Paenibacillus sp. nov., isolated from surface-sterilized tissue of Thalictrum simplex L.</title>
        <authorList>
            <person name="Tuo L."/>
        </authorList>
    </citation>
    <scope>NUCLEOTIDE SEQUENCE [LARGE SCALE GENOMIC DNA]</scope>
    <source>
        <strain evidence="11 12">N2SHLJ1</strain>
    </source>
</reference>
<accession>A0A4Q9DPC3</accession>
<dbReference type="UniPathway" id="UPA00621"/>
<evidence type="ECO:0000256" key="8">
    <source>
        <dbReference type="ARBA" id="ARBA00023315"/>
    </source>
</evidence>
<dbReference type="AlphaFoldDB" id="A0A4Q9DPC3"/>
<dbReference type="EMBL" id="SIRE01000013">
    <property type="protein sequence ID" value="TBL76478.1"/>
    <property type="molecule type" value="Genomic_DNA"/>
</dbReference>
<keyword evidence="7" id="KW-0862">Zinc</keyword>
<comment type="pathway">
    <text evidence="10">Polyol metabolism; 1,2-propanediol degradation.</text>
</comment>
<evidence type="ECO:0000313" key="12">
    <source>
        <dbReference type="Proteomes" id="UP000293142"/>
    </source>
</evidence>
<comment type="function">
    <text evidence="10">Involved in 1,2-propanediol (1,2-PD) degradation by catalyzing the conversion of propanoyl-CoA to propanoyl-phosphate.</text>
</comment>